<comment type="caution">
    <text evidence="3">The sequence shown here is derived from an EMBL/GenBank/DDBJ whole genome shotgun (WGS) entry which is preliminary data.</text>
</comment>
<accession>A0AAU9NQ76</accession>
<sequence>MENFQTTFNSNTTSANEALKSLGSFFKTEETKLQEIRTGLKTDHESFQATLPSQVSQLKDELLKETNLKDSLTLKSEEAKVLSTKLEALEQQVNDLLSETEDMRSCITDVTGMLSDIIETRDSMITITMRKHLVENLRPVFAMPHRVEGVSDQSFHRKQGGEGVVGGSRKEEAKAPVKLVVKKEPKLKEKLFSDDPILHNEEEEEPDRKIHGAELDEHQRIIHEAEEKERAE</sequence>
<organism evidence="3 4">
    <name type="scientific">Lactuca virosa</name>
    <dbReference type="NCBI Taxonomy" id="75947"/>
    <lineage>
        <taxon>Eukaryota</taxon>
        <taxon>Viridiplantae</taxon>
        <taxon>Streptophyta</taxon>
        <taxon>Embryophyta</taxon>
        <taxon>Tracheophyta</taxon>
        <taxon>Spermatophyta</taxon>
        <taxon>Magnoliopsida</taxon>
        <taxon>eudicotyledons</taxon>
        <taxon>Gunneridae</taxon>
        <taxon>Pentapetalae</taxon>
        <taxon>asterids</taxon>
        <taxon>campanulids</taxon>
        <taxon>Asterales</taxon>
        <taxon>Asteraceae</taxon>
        <taxon>Cichorioideae</taxon>
        <taxon>Cichorieae</taxon>
        <taxon>Lactucinae</taxon>
        <taxon>Lactuca</taxon>
    </lineage>
</organism>
<evidence type="ECO:0000256" key="1">
    <source>
        <dbReference type="SAM" id="Coils"/>
    </source>
</evidence>
<dbReference type="Proteomes" id="UP001157418">
    <property type="component" value="Unassembled WGS sequence"/>
</dbReference>
<reference evidence="3 4" key="1">
    <citation type="submission" date="2022-01" db="EMBL/GenBank/DDBJ databases">
        <authorList>
            <person name="Xiong W."/>
            <person name="Schranz E."/>
        </authorList>
    </citation>
    <scope>NUCLEOTIDE SEQUENCE [LARGE SCALE GENOMIC DNA]</scope>
</reference>
<evidence type="ECO:0000313" key="3">
    <source>
        <dbReference type="EMBL" id="CAH1440022.1"/>
    </source>
</evidence>
<evidence type="ECO:0000256" key="2">
    <source>
        <dbReference type="SAM" id="MobiDB-lite"/>
    </source>
</evidence>
<protein>
    <submittedName>
        <fullName evidence="3">Uncharacterized protein</fullName>
    </submittedName>
</protein>
<dbReference type="EMBL" id="CAKMRJ010005412">
    <property type="protein sequence ID" value="CAH1440022.1"/>
    <property type="molecule type" value="Genomic_DNA"/>
</dbReference>
<keyword evidence="4" id="KW-1185">Reference proteome</keyword>
<gene>
    <name evidence="3" type="ORF">LVIROSA_LOCUS26184</name>
</gene>
<feature type="region of interest" description="Disordered" evidence="2">
    <location>
        <begin position="151"/>
        <end position="170"/>
    </location>
</feature>
<proteinExistence type="predicted"/>
<keyword evidence="1" id="KW-0175">Coiled coil</keyword>
<evidence type="ECO:0000313" key="4">
    <source>
        <dbReference type="Proteomes" id="UP001157418"/>
    </source>
</evidence>
<name>A0AAU9NQ76_9ASTR</name>
<feature type="coiled-coil region" evidence="1">
    <location>
        <begin position="72"/>
        <end position="106"/>
    </location>
</feature>
<dbReference type="AlphaFoldDB" id="A0AAU9NQ76"/>
<feature type="region of interest" description="Disordered" evidence="2">
    <location>
        <begin position="192"/>
        <end position="232"/>
    </location>
</feature>